<organism evidence="2">
    <name type="scientific">Oryza punctata</name>
    <name type="common">Red rice</name>
    <dbReference type="NCBI Taxonomy" id="4537"/>
    <lineage>
        <taxon>Eukaryota</taxon>
        <taxon>Viridiplantae</taxon>
        <taxon>Streptophyta</taxon>
        <taxon>Embryophyta</taxon>
        <taxon>Tracheophyta</taxon>
        <taxon>Spermatophyta</taxon>
        <taxon>Magnoliopsida</taxon>
        <taxon>Liliopsida</taxon>
        <taxon>Poales</taxon>
        <taxon>Poaceae</taxon>
        <taxon>BOP clade</taxon>
        <taxon>Oryzoideae</taxon>
        <taxon>Oryzeae</taxon>
        <taxon>Oryzinae</taxon>
        <taxon>Oryza</taxon>
    </lineage>
</organism>
<evidence type="ECO:0000313" key="2">
    <source>
        <dbReference type="EnsemblPlants" id="OPUNC07G17060.1"/>
    </source>
</evidence>
<reference evidence="2" key="1">
    <citation type="submission" date="2015-04" db="UniProtKB">
        <authorList>
            <consortium name="EnsemblPlants"/>
        </authorList>
    </citation>
    <scope>IDENTIFICATION</scope>
</reference>
<dbReference type="EnsemblPlants" id="OPUNC07G17060.1">
    <property type="protein sequence ID" value="OPUNC07G17060.1"/>
    <property type="gene ID" value="OPUNC07G17060"/>
</dbReference>
<keyword evidence="3" id="KW-1185">Reference proteome</keyword>
<proteinExistence type="predicted"/>
<feature type="region of interest" description="Disordered" evidence="1">
    <location>
        <begin position="1"/>
        <end position="23"/>
    </location>
</feature>
<dbReference type="Proteomes" id="UP000026962">
    <property type="component" value="Chromosome 7"/>
</dbReference>
<dbReference type="HOGENOM" id="CLU_1858516_0_0_1"/>
<protein>
    <submittedName>
        <fullName evidence="2">Uncharacterized protein</fullName>
    </submittedName>
</protein>
<reference evidence="2" key="2">
    <citation type="submission" date="2018-05" db="EMBL/GenBank/DDBJ databases">
        <title>OpunRS2 (Oryza punctata Reference Sequence Version 2).</title>
        <authorList>
            <person name="Zhang J."/>
            <person name="Kudrna D."/>
            <person name="Lee S."/>
            <person name="Talag J."/>
            <person name="Welchert J."/>
            <person name="Wing R.A."/>
        </authorList>
    </citation>
    <scope>NUCLEOTIDE SEQUENCE [LARGE SCALE GENOMIC DNA]</scope>
</reference>
<accession>A0A0E0LM18</accession>
<dbReference type="AlphaFoldDB" id="A0A0E0LM18"/>
<sequence>MGFSFGSWLSTHEKPNQTSPAMDIVQSHAPSRFLWRMRHAKKAMMAISRTRIKNLFVQCHRMHHAPWYNTGIANLAHGCESPGGDEDIDAGKSTASVGEITSVNGPRKMSALTPNAATRLVVGAVVFLSPLQPQKSIA</sequence>
<name>A0A0E0LM18_ORYPU</name>
<dbReference type="Gramene" id="OPUNC07G17060.1">
    <property type="protein sequence ID" value="OPUNC07G17060.1"/>
    <property type="gene ID" value="OPUNC07G17060"/>
</dbReference>
<evidence type="ECO:0000256" key="1">
    <source>
        <dbReference type="SAM" id="MobiDB-lite"/>
    </source>
</evidence>
<evidence type="ECO:0000313" key="3">
    <source>
        <dbReference type="Proteomes" id="UP000026962"/>
    </source>
</evidence>